<keyword evidence="5 7" id="KW-0472">Membrane</keyword>
<dbReference type="InterPro" id="IPR050799">
    <property type="entry name" value="ZIP_Transporter"/>
</dbReference>
<dbReference type="AlphaFoldDB" id="A0ABD0JXN4"/>
<evidence type="ECO:0000313" key="9">
    <source>
        <dbReference type="EMBL" id="KAK7479811.1"/>
    </source>
</evidence>
<comment type="caution">
    <text evidence="9">The sequence shown here is derived from an EMBL/GenBank/DDBJ whole genome shotgun (WGS) entry which is preliminary data.</text>
</comment>
<evidence type="ECO:0000313" key="10">
    <source>
        <dbReference type="Proteomes" id="UP001519460"/>
    </source>
</evidence>
<proteinExistence type="inferred from homology"/>
<evidence type="ECO:0000256" key="4">
    <source>
        <dbReference type="ARBA" id="ARBA00022989"/>
    </source>
</evidence>
<feature type="transmembrane region" description="Helical" evidence="7">
    <location>
        <begin position="479"/>
        <end position="500"/>
    </location>
</feature>
<name>A0ABD0JXN4_9CAEN</name>
<evidence type="ECO:0000256" key="6">
    <source>
        <dbReference type="SAM" id="MobiDB-lite"/>
    </source>
</evidence>
<keyword evidence="8" id="KW-0732">Signal</keyword>
<feature type="transmembrane region" description="Helical" evidence="7">
    <location>
        <begin position="430"/>
        <end position="452"/>
    </location>
</feature>
<evidence type="ECO:0000256" key="5">
    <source>
        <dbReference type="ARBA" id="ARBA00023136"/>
    </source>
</evidence>
<dbReference type="PANTHER" id="PTHR12191">
    <property type="entry name" value="SOLUTE CARRIER FAMILY 39"/>
    <property type="match status" value="1"/>
</dbReference>
<evidence type="ECO:0000256" key="7">
    <source>
        <dbReference type="SAM" id="Phobius"/>
    </source>
</evidence>
<dbReference type="Pfam" id="PF02535">
    <property type="entry name" value="Zip"/>
    <property type="match status" value="1"/>
</dbReference>
<evidence type="ECO:0000256" key="2">
    <source>
        <dbReference type="ARBA" id="ARBA00006939"/>
    </source>
</evidence>
<evidence type="ECO:0000256" key="3">
    <source>
        <dbReference type="ARBA" id="ARBA00022692"/>
    </source>
</evidence>
<accession>A0ABD0JXN4</accession>
<feature type="compositionally biased region" description="Basic and acidic residues" evidence="6">
    <location>
        <begin position="340"/>
        <end position="356"/>
    </location>
</feature>
<dbReference type="InterPro" id="IPR003689">
    <property type="entry name" value="ZIP"/>
</dbReference>
<reference evidence="9 10" key="1">
    <citation type="journal article" date="2023" name="Sci. Data">
        <title>Genome assembly of the Korean intertidal mud-creeper Batillaria attramentaria.</title>
        <authorList>
            <person name="Patra A.K."/>
            <person name="Ho P.T."/>
            <person name="Jun S."/>
            <person name="Lee S.J."/>
            <person name="Kim Y."/>
            <person name="Won Y.J."/>
        </authorList>
    </citation>
    <scope>NUCLEOTIDE SEQUENCE [LARGE SCALE GENOMIC DNA]</scope>
    <source>
        <strain evidence="9">Wonlab-2016</strain>
    </source>
</reference>
<dbReference type="PANTHER" id="PTHR12191:SF37">
    <property type="entry name" value="ZINC TRANSPORTER FOI"/>
    <property type="match status" value="1"/>
</dbReference>
<evidence type="ECO:0000256" key="1">
    <source>
        <dbReference type="ARBA" id="ARBA00004141"/>
    </source>
</evidence>
<organism evidence="9 10">
    <name type="scientific">Batillaria attramentaria</name>
    <dbReference type="NCBI Taxonomy" id="370345"/>
    <lineage>
        <taxon>Eukaryota</taxon>
        <taxon>Metazoa</taxon>
        <taxon>Spiralia</taxon>
        <taxon>Lophotrochozoa</taxon>
        <taxon>Mollusca</taxon>
        <taxon>Gastropoda</taxon>
        <taxon>Caenogastropoda</taxon>
        <taxon>Sorbeoconcha</taxon>
        <taxon>Cerithioidea</taxon>
        <taxon>Batillariidae</taxon>
        <taxon>Batillaria</taxon>
    </lineage>
</organism>
<protein>
    <submittedName>
        <fullName evidence="9">Uncharacterized protein</fullName>
    </submittedName>
</protein>
<dbReference type="GO" id="GO:0016020">
    <property type="term" value="C:membrane"/>
    <property type="evidence" value="ECO:0007669"/>
    <property type="project" value="UniProtKB-SubCell"/>
</dbReference>
<keyword evidence="10" id="KW-1185">Reference proteome</keyword>
<sequence>MCCFLGQAPGTWQTALLVLFTCLVCFSNTHAANNDPSLSKTFLEATEPVSLKKLLSDVRESAGSLNATCLNLADGYGNLKSCLKSQCIGVDDVAALYDVSADAPLEQDELSLVAPAVIFSLQQSASCITEGNTTHKHHRRPSSFAVWGYSFLFVTLINLCSLTGILMLPCMNTAIYKTLLMFMVALAVGTLLSSGILVLIPEAFELVGGEDEEESLNYIWKASTVMGGVYLFFVTEYVMRMVNEWRENTKEKKQLDELATRTSMTSSFARHMPPNATLKLKDPTTAPVKAASGPCSCIEEAEDNPTPEKSLMPSDKADYGEEETINDALALNQQLRDALQHKETRSGKGRQLSRENSHHHHGGVAPVAYMVIFGDGLHNFIDGLSIGAAFTDSILVGVSVSVAVMCEELPHELGDFAILLNSGMRLKKALAYNFLSSLMCYFGLVGGMFLYISLADMMPEMNSAAESEDGQRLGAKKTFLLQNCGLLTGYSIILLIAVFGGQINFE</sequence>
<evidence type="ECO:0000256" key="8">
    <source>
        <dbReference type="SAM" id="SignalP"/>
    </source>
</evidence>
<comment type="subcellular location">
    <subcellularLocation>
        <location evidence="1">Membrane</location>
        <topology evidence="1">Multi-pass membrane protein</topology>
    </subcellularLocation>
</comment>
<feature type="transmembrane region" description="Helical" evidence="7">
    <location>
        <begin position="146"/>
        <end position="168"/>
    </location>
</feature>
<feature type="region of interest" description="Disordered" evidence="6">
    <location>
        <begin position="340"/>
        <end position="360"/>
    </location>
</feature>
<keyword evidence="3 7" id="KW-0812">Transmembrane</keyword>
<dbReference type="EMBL" id="JACVVK020000295">
    <property type="protein sequence ID" value="KAK7479811.1"/>
    <property type="molecule type" value="Genomic_DNA"/>
</dbReference>
<feature type="chain" id="PRO_5044886419" evidence="8">
    <location>
        <begin position="32"/>
        <end position="506"/>
    </location>
</feature>
<gene>
    <name evidence="9" type="ORF">BaRGS_00028991</name>
</gene>
<feature type="transmembrane region" description="Helical" evidence="7">
    <location>
        <begin position="220"/>
        <end position="239"/>
    </location>
</feature>
<keyword evidence="4 7" id="KW-1133">Transmembrane helix</keyword>
<comment type="similarity">
    <text evidence="2">Belongs to the ZIP transporter (TC 2.A.5) family.</text>
</comment>
<feature type="signal peptide" evidence="8">
    <location>
        <begin position="1"/>
        <end position="31"/>
    </location>
</feature>
<feature type="transmembrane region" description="Helical" evidence="7">
    <location>
        <begin position="180"/>
        <end position="200"/>
    </location>
</feature>
<dbReference type="Proteomes" id="UP001519460">
    <property type="component" value="Unassembled WGS sequence"/>
</dbReference>
<feature type="region of interest" description="Disordered" evidence="6">
    <location>
        <begin position="291"/>
        <end position="313"/>
    </location>
</feature>